<proteinExistence type="predicted"/>
<dbReference type="EMBL" id="VCIW01000005">
    <property type="protein sequence ID" value="TLS52479.1"/>
    <property type="molecule type" value="Genomic_DNA"/>
</dbReference>
<organism evidence="1 2">
    <name type="scientific">Paenibacillus antri</name>
    <dbReference type="NCBI Taxonomy" id="2582848"/>
    <lineage>
        <taxon>Bacteria</taxon>
        <taxon>Bacillati</taxon>
        <taxon>Bacillota</taxon>
        <taxon>Bacilli</taxon>
        <taxon>Bacillales</taxon>
        <taxon>Paenibacillaceae</taxon>
        <taxon>Paenibacillus</taxon>
    </lineage>
</organism>
<dbReference type="InterPro" id="IPR011256">
    <property type="entry name" value="Reg_factor_effector_dom_sf"/>
</dbReference>
<dbReference type="Gene3D" id="3.20.80.10">
    <property type="entry name" value="Regulatory factor, effector binding domain"/>
    <property type="match status" value="1"/>
</dbReference>
<dbReference type="SUPFAM" id="SSF55136">
    <property type="entry name" value="Probable bacterial effector-binding domain"/>
    <property type="match status" value="1"/>
</dbReference>
<accession>A0A5R9GBL5</accession>
<evidence type="ECO:0000313" key="1">
    <source>
        <dbReference type="EMBL" id="TLS52479.1"/>
    </source>
</evidence>
<dbReference type="OrthoDB" id="2602782at2"/>
<dbReference type="AlphaFoldDB" id="A0A5R9GBL5"/>
<comment type="caution">
    <text evidence="1">The sequence shown here is derived from an EMBL/GenBank/DDBJ whole genome shotgun (WGS) entry which is preliminary data.</text>
</comment>
<sequence>MDDQDRLFTEMRARLEEVRSRKNDELYLVILPDRFIPYVAVEAADLHDVPPGMVMHRIPEDDYVVFRIEEKYLGDFWSSICSNENQLYYRIDLAKPRYERFTQELQPNGITEWYIPTVSHMK</sequence>
<keyword evidence="2" id="KW-1185">Reference proteome</keyword>
<protein>
    <submittedName>
        <fullName evidence="1">GyrI-like domain-containing protein</fullName>
    </submittedName>
</protein>
<reference evidence="1 2" key="1">
    <citation type="submission" date="2019-05" db="EMBL/GenBank/DDBJ databases">
        <authorList>
            <person name="Narsing Rao M.P."/>
            <person name="Li W.J."/>
        </authorList>
    </citation>
    <scope>NUCLEOTIDE SEQUENCE [LARGE SCALE GENOMIC DNA]</scope>
    <source>
        <strain evidence="1 2">SYSU_K30003</strain>
    </source>
</reference>
<name>A0A5R9GBL5_9BACL</name>
<dbReference type="RefSeq" id="WP_138194135.1">
    <property type="nucleotide sequence ID" value="NZ_VCIW01000005.1"/>
</dbReference>
<evidence type="ECO:0000313" key="2">
    <source>
        <dbReference type="Proteomes" id="UP000309676"/>
    </source>
</evidence>
<dbReference type="Proteomes" id="UP000309676">
    <property type="component" value="Unassembled WGS sequence"/>
</dbReference>
<gene>
    <name evidence="1" type="ORF">FE782_10985</name>
</gene>